<keyword evidence="3" id="KW-1185">Reference proteome</keyword>
<dbReference type="InterPro" id="IPR011250">
    <property type="entry name" value="OMP/PagP_B-barrel"/>
</dbReference>
<proteinExistence type="predicted"/>
<evidence type="ECO:0000256" key="1">
    <source>
        <dbReference type="SAM" id="SignalP"/>
    </source>
</evidence>
<dbReference type="RefSeq" id="WP_171624944.1">
    <property type="nucleotide sequence ID" value="NZ_JABBPG010000002.1"/>
</dbReference>
<feature type="chain" id="PRO_5032954309" evidence="1">
    <location>
        <begin position="22"/>
        <end position="197"/>
    </location>
</feature>
<evidence type="ECO:0000313" key="3">
    <source>
        <dbReference type="Proteomes" id="UP000586305"/>
    </source>
</evidence>
<comment type="caution">
    <text evidence="2">The sequence shown here is derived from an EMBL/GenBank/DDBJ whole genome shotgun (WGS) entry which is preliminary data.</text>
</comment>
<dbReference type="SUPFAM" id="SSF56925">
    <property type="entry name" value="OMPA-like"/>
    <property type="match status" value="1"/>
</dbReference>
<dbReference type="Proteomes" id="UP000586305">
    <property type="component" value="Unassembled WGS sequence"/>
</dbReference>
<sequence>MNKLLSAVALSAALFSMPSFADIGVTAYAGQTYSQKLHTSKGQEHELADDTHFAVSVDHHIDGAKYGIYYSYFESELENSPAHKVDSELLLFQSAVKRPVTDNLHSYFGAQLGVNRITTNFVDDDTFFATGLFAGLDYELGAGFSVGTEVRWVATIVKNTSAVSCDNDPETLDTCSWHFDNDSLSQFQASANITYRF</sequence>
<dbReference type="EMBL" id="JABBPG010000002">
    <property type="protein sequence ID" value="NOU49854.1"/>
    <property type="molecule type" value="Genomic_DNA"/>
</dbReference>
<dbReference type="Gene3D" id="2.40.160.20">
    <property type="match status" value="1"/>
</dbReference>
<protein>
    <submittedName>
        <fullName evidence="2">Porin family protein</fullName>
    </submittedName>
</protein>
<organism evidence="2 3">
    <name type="scientific">Pseudoalteromonas caenipelagi</name>
    <dbReference type="NCBI Taxonomy" id="2726988"/>
    <lineage>
        <taxon>Bacteria</taxon>
        <taxon>Pseudomonadati</taxon>
        <taxon>Pseudomonadota</taxon>
        <taxon>Gammaproteobacteria</taxon>
        <taxon>Alteromonadales</taxon>
        <taxon>Pseudoalteromonadaceae</taxon>
        <taxon>Pseudoalteromonas</taxon>
    </lineage>
</organism>
<feature type="signal peptide" evidence="1">
    <location>
        <begin position="1"/>
        <end position="21"/>
    </location>
</feature>
<evidence type="ECO:0000313" key="2">
    <source>
        <dbReference type="EMBL" id="NOU49854.1"/>
    </source>
</evidence>
<name>A0A849VD45_9GAMM</name>
<reference evidence="2 3" key="1">
    <citation type="submission" date="2020-04" db="EMBL/GenBank/DDBJ databases">
        <title>Pseudoalteromonas caenipelagi sp. nov., isolated from a tidal flat.</title>
        <authorList>
            <person name="Park S."/>
            <person name="Yoon J.-H."/>
        </authorList>
    </citation>
    <scope>NUCLEOTIDE SEQUENCE [LARGE SCALE GENOMIC DNA]</scope>
    <source>
        <strain evidence="2 3">JBTF-M23</strain>
    </source>
</reference>
<keyword evidence="1" id="KW-0732">Signal</keyword>
<accession>A0A849VD45</accession>
<dbReference type="AlphaFoldDB" id="A0A849VD45"/>
<gene>
    <name evidence="2" type="ORF">HG263_04805</name>
</gene>